<protein>
    <submittedName>
        <fullName evidence="1">Uncharacterized protein</fullName>
    </submittedName>
</protein>
<reference evidence="1 2" key="1">
    <citation type="submission" date="2019-10" db="EMBL/GenBank/DDBJ databases">
        <authorList>
            <person name="Karimi E."/>
        </authorList>
    </citation>
    <scope>NUCLEOTIDE SEQUENCE [LARGE SCALE GENOMIC DNA]</scope>
    <source>
        <strain evidence="1">Aeromonas sp. 8C</strain>
    </source>
</reference>
<proteinExistence type="predicted"/>
<dbReference type="AlphaFoldDB" id="A0A653L4W9"/>
<name>A0A653L4W9_AERVE</name>
<sequence length="324" mass="36821">MAQIKRRIEQHPLLGLVDCDILGRVGERIRRRIGENHIIRISCKLKLGPHITAIDFIDPIKQCCNGRECCNLGTTVILGIFPGCRDGDSVALAQIAIDQHSSLTLDTMRINHLIHILSPPGILLFINSIRETVLKRIDIKGTPLMGKHTVKTMYGDIKSACIRRPINSLPTVSIDRRVALGQRLREQGIGMNIKLHRSAIRQWQGQYTGEMPGFKRLVRNHHSDLFSSHIIDPSPFQVFIHEGPLWFCCNLNRQTGDNHRNAMLHRASLPYLGDNKYGAASIDDLRDRQKRKFAQNVCHAEKSCYTRAPHLRQYRLAPFNNGKK</sequence>
<organism evidence="1 2">
    <name type="scientific">Aeromonas veronii</name>
    <dbReference type="NCBI Taxonomy" id="654"/>
    <lineage>
        <taxon>Bacteria</taxon>
        <taxon>Pseudomonadati</taxon>
        <taxon>Pseudomonadota</taxon>
        <taxon>Gammaproteobacteria</taxon>
        <taxon>Aeromonadales</taxon>
        <taxon>Aeromonadaceae</taxon>
        <taxon>Aeromonas</taxon>
    </lineage>
</organism>
<gene>
    <name evidence="1" type="ORF">AERO8C_20677</name>
</gene>
<evidence type="ECO:0000313" key="1">
    <source>
        <dbReference type="EMBL" id="VXA85820.1"/>
    </source>
</evidence>
<dbReference type="EMBL" id="CABWLC010000012">
    <property type="protein sequence ID" value="VXA85820.1"/>
    <property type="molecule type" value="Genomic_DNA"/>
</dbReference>
<dbReference type="Proteomes" id="UP000439123">
    <property type="component" value="Unassembled WGS sequence"/>
</dbReference>
<evidence type="ECO:0000313" key="2">
    <source>
        <dbReference type="Proteomes" id="UP000439123"/>
    </source>
</evidence>
<accession>A0A653L4W9</accession>